<feature type="transmembrane region" description="Helical" evidence="1">
    <location>
        <begin position="279"/>
        <end position="301"/>
    </location>
</feature>
<keyword evidence="1" id="KW-1133">Transmembrane helix</keyword>
<feature type="transmembrane region" description="Helical" evidence="1">
    <location>
        <begin position="436"/>
        <end position="459"/>
    </location>
</feature>
<feature type="transmembrane region" description="Helical" evidence="1">
    <location>
        <begin position="156"/>
        <end position="173"/>
    </location>
</feature>
<reference evidence="2 3" key="1">
    <citation type="journal article" date="2017" name="ISME J.">
        <title>Energy and carbon metabolisms in a deep terrestrial subsurface fluid microbial community.</title>
        <authorList>
            <person name="Momper L."/>
            <person name="Jungbluth S.P."/>
            <person name="Lee M.D."/>
            <person name="Amend J.P."/>
        </authorList>
    </citation>
    <scope>NUCLEOTIDE SEQUENCE [LARGE SCALE GENOMIC DNA]</scope>
    <source>
        <strain evidence="2">SURF_46</strain>
    </source>
</reference>
<evidence type="ECO:0008006" key="4">
    <source>
        <dbReference type="Google" id="ProtNLM"/>
    </source>
</evidence>
<feature type="transmembrane region" description="Helical" evidence="1">
    <location>
        <begin position="88"/>
        <end position="108"/>
    </location>
</feature>
<dbReference type="EMBL" id="QZJF01000017">
    <property type="protein sequence ID" value="RJR27013.1"/>
    <property type="molecule type" value="Genomic_DNA"/>
</dbReference>
<protein>
    <recommendedName>
        <fullName evidence="4">Divalent metal cation transporter</fullName>
    </recommendedName>
</protein>
<keyword evidence="1" id="KW-0812">Transmembrane</keyword>
<feature type="transmembrane region" description="Helical" evidence="1">
    <location>
        <begin position="20"/>
        <end position="43"/>
    </location>
</feature>
<feature type="transmembrane region" description="Helical" evidence="1">
    <location>
        <begin position="128"/>
        <end position="147"/>
    </location>
</feature>
<comment type="caution">
    <text evidence="2">The sequence shown here is derived from an EMBL/GenBank/DDBJ whole genome shotgun (WGS) entry which is preliminary data.</text>
</comment>
<proteinExistence type="predicted"/>
<feature type="transmembrane region" description="Helical" evidence="1">
    <location>
        <begin position="321"/>
        <end position="344"/>
    </location>
</feature>
<dbReference type="AlphaFoldDB" id="A0A3A4ZCP5"/>
<feature type="transmembrane region" description="Helical" evidence="1">
    <location>
        <begin position="402"/>
        <end position="424"/>
    </location>
</feature>
<keyword evidence="1" id="KW-0472">Membrane</keyword>
<sequence length="463" mass="50624">MAINPLKFNVLPDPLTIKKLIGPSFIILGLGLGSGELILWPYLSANYGLGIIWGAVLGITFQFFMNMEIERYALVHGESIFVGFARKFRLLSVWFLISTFIPWIWPGIIASSAKLLGSLIGITDTKYIAIGLLVLIGIILTLGPVLYKTVETLQKTLISVGVPSVFLLAIILADKADWTALAKGAAGIGEGFNFLPAGIPVASFLAALAYAGAGGNLNLAQSIYIREKGYGMGKYTGRITSLLTGKREDISLTGSKFEPNEENLSKFKIWWKNINIEHFILFWFTGTITILLLALLAYSTTHGTPGISEGLNFVLAEGKVIGFRLFPAAGAFFIIVSGLTLFGTQLTVFDATSRILSENLLLASNGKLSEQKIPVVYYSVLWLQILSGIFIFLLGLTEPLQLLTTAAVLNAFAMFIHVGLTLWTNLTLLDKQVRPSVFRIITMVLAFLFYGGFSLFVIIDRFL</sequence>
<evidence type="ECO:0000313" key="2">
    <source>
        <dbReference type="EMBL" id="RJR27013.1"/>
    </source>
</evidence>
<feature type="transmembrane region" description="Helical" evidence="1">
    <location>
        <begin position="375"/>
        <end position="396"/>
    </location>
</feature>
<dbReference type="Proteomes" id="UP000265540">
    <property type="component" value="Unassembled WGS sequence"/>
</dbReference>
<feature type="transmembrane region" description="Helical" evidence="1">
    <location>
        <begin position="49"/>
        <end position="67"/>
    </location>
</feature>
<dbReference type="NCBIfam" id="NF037982">
    <property type="entry name" value="Nramp_1"/>
    <property type="match status" value="1"/>
</dbReference>
<feature type="transmembrane region" description="Helical" evidence="1">
    <location>
        <begin position="193"/>
        <end position="213"/>
    </location>
</feature>
<evidence type="ECO:0000313" key="3">
    <source>
        <dbReference type="Proteomes" id="UP000265540"/>
    </source>
</evidence>
<evidence type="ECO:0000256" key="1">
    <source>
        <dbReference type="SAM" id="Phobius"/>
    </source>
</evidence>
<gene>
    <name evidence="2" type="ORF">C4561_04530</name>
</gene>
<accession>A0A3A4ZCP5</accession>
<name>A0A3A4ZCP5_UNCKA</name>
<organism evidence="2 3">
    <name type="scientific">candidate division WWE3 bacterium</name>
    <dbReference type="NCBI Taxonomy" id="2053526"/>
    <lineage>
        <taxon>Bacteria</taxon>
        <taxon>Katanobacteria</taxon>
    </lineage>
</organism>